<feature type="non-terminal residue" evidence="1">
    <location>
        <position position="1"/>
    </location>
</feature>
<sequence length="87" mass="10139">TRLYRCWRTLLHSLSSCHPRHRLLFLIFEALLLDAPVHNETNITYLVRPQTSCRFPYFIPCEVCNHSILIALTKAVIRGAFQDLLNS</sequence>
<dbReference type="AlphaFoldDB" id="A0A0K2TIK4"/>
<evidence type="ECO:0000313" key="1">
    <source>
        <dbReference type="EMBL" id="CDW25853.1"/>
    </source>
</evidence>
<protein>
    <submittedName>
        <fullName evidence="1">Uncharacterized protein</fullName>
    </submittedName>
</protein>
<organism evidence="1">
    <name type="scientific">Lepeophtheirus salmonis</name>
    <name type="common">Salmon louse</name>
    <name type="synonym">Caligus salmonis</name>
    <dbReference type="NCBI Taxonomy" id="72036"/>
    <lineage>
        <taxon>Eukaryota</taxon>
        <taxon>Metazoa</taxon>
        <taxon>Ecdysozoa</taxon>
        <taxon>Arthropoda</taxon>
        <taxon>Crustacea</taxon>
        <taxon>Multicrustacea</taxon>
        <taxon>Hexanauplia</taxon>
        <taxon>Copepoda</taxon>
        <taxon>Siphonostomatoida</taxon>
        <taxon>Caligidae</taxon>
        <taxon>Lepeophtheirus</taxon>
    </lineage>
</organism>
<accession>A0A0K2TIK4</accession>
<proteinExistence type="predicted"/>
<dbReference type="EMBL" id="HACA01008492">
    <property type="protein sequence ID" value="CDW25853.1"/>
    <property type="molecule type" value="Transcribed_RNA"/>
</dbReference>
<reference evidence="1" key="1">
    <citation type="submission" date="2014-05" db="EMBL/GenBank/DDBJ databases">
        <authorList>
            <person name="Chronopoulou M."/>
        </authorList>
    </citation>
    <scope>NUCLEOTIDE SEQUENCE</scope>
    <source>
        <tissue evidence="1">Whole organism</tissue>
    </source>
</reference>
<name>A0A0K2TIK4_LEPSM</name>